<reference evidence="2 3" key="1">
    <citation type="submission" date="2016-10" db="EMBL/GenBank/DDBJ databases">
        <title>Genome sequence of the basidiomycete white-rot fungus Trametes pubescens.</title>
        <authorList>
            <person name="Makela M.R."/>
            <person name="Granchi Z."/>
            <person name="Peng M."/>
            <person name="De Vries R.P."/>
            <person name="Grigoriev I."/>
            <person name="Riley R."/>
            <person name="Hilden K."/>
        </authorList>
    </citation>
    <scope>NUCLEOTIDE SEQUENCE [LARGE SCALE GENOMIC DNA]</scope>
    <source>
        <strain evidence="2 3">FBCC735</strain>
    </source>
</reference>
<proteinExistence type="predicted"/>
<sequence>MAPARTPLQQIPHASRRDNGASKPVSPYKSIVAAAKRPAPPVVPPRPYVAPPLPLSERRMQSEYEKVLNGPVDGRDASFGESLAQLLGGPLSSGNRPYHLRVAAVQNFLSGQRLHRQPMFTDDFPVRYKLGNYTQDENRIPAVFLKNTNAPFIERTMIANHGFAYMTSEVCDAVRECGQFHLFVYRQSPSDPEPQYPLRYCGLFLAHKTPYQLSPRGWECLSDEAKEAAAQITCVSRRGGGRSSATPEAILHYRQQLNAGAVGMPLVLLQCVKFSYNYGSNLLSADSMLSVAVKRTPVKAIPGRAELERREAEEAEVKAAIKQARADDQARQAAVRHQRRG</sequence>
<evidence type="ECO:0000256" key="1">
    <source>
        <dbReference type="SAM" id="MobiDB-lite"/>
    </source>
</evidence>
<feature type="region of interest" description="Disordered" evidence="1">
    <location>
        <begin position="1"/>
        <end position="28"/>
    </location>
</feature>
<name>A0A1M2VZH7_TRAPU</name>
<protein>
    <submittedName>
        <fullName evidence="2">Uncharacterized protein</fullName>
    </submittedName>
</protein>
<dbReference type="EMBL" id="MNAD01000440">
    <property type="protein sequence ID" value="OJT13005.1"/>
    <property type="molecule type" value="Genomic_DNA"/>
</dbReference>
<dbReference type="OMA" id="YMTSEVC"/>
<dbReference type="Proteomes" id="UP000184267">
    <property type="component" value="Unassembled WGS sequence"/>
</dbReference>
<keyword evidence="3" id="KW-1185">Reference proteome</keyword>
<organism evidence="2 3">
    <name type="scientific">Trametes pubescens</name>
    <name type="common">White-rot fungus</name>
    <dbReference type="NCBI Taxonomy" id="154538"/>
    <lineage>
        <taxon>Eukaryota</taxon>
        <taxon>Fungi</taxon>
        <taxon>Dikarya</taxon>
        <taxon>Basidiomycota</taxon>
        <taxon>Agaricomycotina</taxon>
        <taxon>Agaricomycetes</taxon>
        <taxon>Polyporales</taxon>
        <taxon>Polyporaceae</taxon>
        <taxon>Trametes</taxon>
    </lineage>
</organism>
<accession>A0A1M2VZH7</accession>
<dbReference type="AlphaFoldDB" id="A0A1M2VZH7"/>
<comment type="caution">
    <text evidence="2">The sequence shown here is derived from an EMBL/GenBank/DDBJ whole genome shotgun (WGS) entry which is preliminary data.</text>
</comment>
<gene>
    <name evidence="2" type="ORF">TRAPUB_10414</name>
</gene>
<evidence type="ECO:0000313" key="3">
    <source>
        <dbReference type="Proteomes" id="UP000184267"/>
    </source>
</evidence>
<dbReference type="OrthoDB" id="2752330at2759"/>
<evidence type="ECO:0000313" key="2">
    <source>
        <dbReference type="EMBL" id="OJT13005.1"/>
    </source>
</evidence>